<evidence type="ECO:0000313" key="16">
    <source>
        <dbReference type="Proteomes" id="UP000007148"/>
    </source>
</evidence>
<proteinExistence type="inferred from homology"/>
<protein>
    <recommendedName>
        <fullName evidence="4 10">Endo-1,4-beta-xylanase</fullName>
        <ecNumber evidence="4 10">3.2.1.8</ecNumber>
    </recommendedName>
</protein>
<dbReference type="InterPro" id="IPR013320">
    <property type="entry name" value="ConA-like_dom_sf"/>
</dbReference>
<name>G4U378_SERID</name>
<dbReference type="EMBL" id="CAFZ01001882">
    <property type="protein sequence ID" value="CCA78037.1"/>
    <property type="molecule type" value="Genomic_DNA"/>
</dbReference>
<dbReference type="HOGENOM" id="CLU_052631_0_0_1"/>
<evidence type="ECO:0000313" key="15">
    <source>
        <dbReference type="EMBL" id="CCA78037.1"/>
    </source>
</evidence>
<evidence type="ECO:0000256" key="8">
    <source>
        <dbReference type="ARBA" id="ARBA00023295"/>
    </source>
</evidence>
<keyword evidence="7 10" id="KW-0119">Carbohydrate metabolism</keyword>
<evidence type="ECO:0000256" key="4">
    <source>
        <dbReference type="ARBA" id="ARBA00012590"/>
    </source>
</evidence>
<dbReference type="PROSITE" id="PS00776">
    <property type="entry name" value="GH11_1"/>
    <property type="match status" value="1"/>
</dbReference>
<dbReference type="OMA" id="FEYQIFA"/>
<evidence type="ECO:0000256" key="7">
    <source>
        <dbReference type="ARBA" id="ARBA00023277"/>
    </source>
</evidence>
<comment type="catalytic activity">
    <reaction evidence="1 10 11">
        <text>Endohydrolysis of (1-&gt;4)-beta-D-xylosidic linkages in xylans.</text>
        <dbReference type="EC" id="3.2.1.8"/>
    </reaction>
</comment>
<accession>G4U378</accession>
<keyword evidence="5 10" id="KW-0858">Xylan degradation</keyword>
<feature type="region of interest" description="Disordered" evidence="12">
    <location>
        <begin position="229"/>
        <end position="253"/>
    </location>
</feature>
<organism evidence="15 16">
    <name type="scientific">Serendipita indica (strain DSM 11827)</name>
    <name type="common">Root endophyte fungus</name>
    <name type="synonym">Piriformospora indica</name>
    <dbReference type="NCBI Taxonomy" id="1109443"/>
    <lineage>
        <taxon>Eukaryota</taxon>
        <taxon>Fungi</taxon>
        <taxon>Dikarya</taxon>
        <taxon>Basidiomycota</taxon>
        <taxon>Agaricomycotina</taxon>
        <taxon>Agaricomycetes</taxon>
        <taxon>Sebacinales</taxon>
        <taxon>Serendipitaceae</taxon>
        <taxon>Serendipita</taxon>
    </lineage>
</organism>
<evidence type="ECO:0000256" key="5">
    <source>
        <dbReference type="ARBA" id="ARBA00022651"/>
    </source>
</evidence>
<dbReference type="eggNOG" id="ENOG502RXA7">
    <property type="taxonomic scope" value="Eukaryota"/>
</dbReference>
<dbReference type="GO" id="GO:0045493">
    <property type="term" value="P:xylan catabolic process"/>
    <property type="evidence" value="ECO:0007669"/>
    <property type="project" value="UniProtKB-UniRule"/>
</dbReference>
<evidence type="ECO:0000259" key="14">
    <source>
        <dbReference type="PROSITE" id="PS51761"/>
    </source>
</evidence>
<dbReference type="GO" id="GO:0031176">
    <property type="term" value="F:endo-1,4-beta-xylanase activity"/>
    <property type="evidence" value="ECO:0007669"/>
    <property type="project" value="UniProtKB-UniRule"/>
</dbReference>
<dbReference type="InterPro" id="IPR033123">
    <property type="entry name" value="GH11_dom"/>
</dbReference>
<dbReference type="SUPFAM" id="SSF49899">
    <property type="entry name" value="Concanavalin A-like lectins/glucanases"/>
    <property type="match status" value="1"/>
</dbReference>
<dbReference type="Gene3D" id="2.60.120.180">
    <property type="match status" value="1"/>
</dbReference>
<evidence type="ECO:0000256" key="3">
    <source>
        <dbReference type="ARBA" id="ARBA00007792"/>
    </source>
</evidence>
<keyword evidence="16" id="KW-1185">Reference proteome</keyword>
<feature type="compositionally biased region" description="Low complexity" evidence="12">
    <location>
        <begin position="232"/>
        <end position="253"/>
    </location>
</feature>
<evidence type="ECO:0000256" key="10">
    <source>
        <dbReference type="PROSITE-ProRule" id="PRU01097"/>
    </source>
</evidence>
<keyword evidence="13" id="KW-0732">Signal</keyword>
<feature type="active site" description="Proton donor" evidence="10">
    <location>
        <position position="213"/>
    </location>
</feature>
<dbReference type="Proteomes" id="UP000007148">
    <property type="component" value="Unassembled WGS sequence"/>
</dbReference>
<evidence type="ECO:0000256" key="12">
    <source>
        <dbReference type="SAM" id="MobiDB-lite"/>
    </source>
</evidence>
<gene>
    <name evidence="15" type="ORF">PIIN_06889</name>
</gene>
<dbReference type="PANTHER" id="PTHR46828:SF2">
    <property type="entry name" value="ENDO-1,4-BETA-XYLANASE A-RELATED"/>
    <property type="match status" value="1"/>
</dbReference>
<dbReference type="PROSITE" id="PS51761">
    <property type="entry name" value="GH11_3"/>
    <property type="match status" value="1"/>
</dbReference>
<reference evidence="15 16" key="1">
    <citation type="journal article" date="2011" name="PLoS Pathog.">
        <title>Endophytic Life Strategies Decoded by Genome and Transcriptome Analyses of the Mutualistic Root Symbiont Piriformospora indica.</title>
        <authorList>
            <person name="Zuccaro A."/>
            <person name="Lahrmann U."/>
            <person name="Guldener U."/>
            <person name="Langen G."/>
            <person name="Pfiffi S."/>
            <person name="Biedenkopf D."/>
            <person name="Wong P."/>
            <person name="Samans B."/>
            <person name="Grimm C."/>
            <person name="Basiewicz M."/>
            <person name="Murat C."/>
            <person name="Martin F."/>
            <person name="Kogel K.H."/>
        </authorList>
    </citation>
    <scope>NUCLEOTIDE SEQUENCE [LARGE SCALE GENOMIC DNA]</scope>
    <source>
        <strain evidence="15 16">DSM 11827</strain>
    </source>
</reference>
<keyword evidence="8 10" id="KW-0326">Glycosidase</keyword>
<dbReference type="InterPro" id="IPR001137">
    <property type="entry name" value="Glyco_hydro_11"/>
</dbReference>
<dbReference type="UniPathway" id="UPA00114"/>
<evidence type="ECO:0000256" key="2">
    <source>
        <dbReference type="ARBA" id="ARBA00004851"/>
    </source>
</evidence>
<sequence>MVPWKSLVVDYLFATGVCVAVAVERQGFEGGPLMARAPPPSASALFVGYYNYFWTDGSGNVTYTNGGGGTYKISASADAAHWIGGKGWNTGISYSISFSADFRVNNKGILGVYGWTVNPLIEYYVVEKFVGFYPVSGGRLVGQVVSDGSVYDVVTLTRVNQPSIRGTATYMQVRSIRSSHRTSGAVTLANHFNAWKSLGILLGSFEYQIFAAEGFYSVSNVAVTIADGPGATTTNPVSTTSTISSQRTTTSLI</sequence>
<dbReference type="OrthoDB" id="2115822at2759"/>
<evidence type="ECO:0000256" key="11">
    <source>
        <dbReference type="RuleBase" id="RU362015"/>
    </source>
</evidence>
<comment type="pathway">
    <text evidence="2 10 11">Glycan degradation; xylan degradation.</text>
</comment>
<comment type="similarity">
    <text evidence="3 10 11">Belongs to the glycosyl hydrolase 11 (cellulase G) family.</text>
</comment>
<dbReference type="AlphaFoldDB" id="G4U378"/>
<dbReference type="PRINTS" id="PR00911">
    <property type="entry name" value="GLHYDRLASE11"/>
</dbReference>
<feature type="domain" description="GH11" evidence="14">
    <location>
        <begin position="37"/>
        <end position="226"/>
    </location>
</feature>
<dbReference type="InParanoid" id="G4U378"/>
<comment type="caution">
    <text evidence="15">The sequence shown here is derived from an EMBL/GenBank/DDBJ whole genome shotgun (WGS) entry which is preliminary data.</text>
</comment>
<feature type="chain" id="PRO_5003469335" description="Endo-1,4-beta-xylanase" evidence="13">
    <location>
        <begin position="23"/>
        <end position="253"/>
    </location>
</feature>
<dbReference type="InterPro" id="IPR013319">
    <property type="entry name" value="GH11/12"/>
</dbReference>
<dbReference type="EC" id="3.2.1.8" evidence="4 10"/>
<evidence type="ECO:0000256" key="13">
    <source>
        <dbReference type="SAM" id="SignalP"/>
    </source>
</evidence>
<dbReference type="Pfam" id="PF00457">
    <property type="entry name" value="Glyco_hydro_11"/>
    <property type="match status" value="1"/>
</dbReference>
<evidence type="ECO:0000256" key="1">
    <source>
        <dbReference type="ARBA" id="ARBA00000681"/>
    </source>
</evidence>
<evidence type="ECO:0000256" key="6">
    <source>
        <dbReference type="ARBA" id="ARBA00022801"/>
    </source>
</evidence>
<keyword evidence="9 10" id="KW-0624">Polysaccharide degradation</keyword>
<feature type="active site" description="Nucleophile" evidence="10">
    <location>
        <position position="122"/>
    </location>
</feature>
<evidence type="ECO:0000256" key="9">
    <source>
        <dbReference type="ARBA" id="ARBA00023326"/>
    </source>
</evidence>
<feature type="signal peptide" evidence="13">
    <location>
        <begin position="1"/>
        <end position="22"/>
    </location>
</feature>
<dbReference type="InterPro" id="IPR018208">
    <property type="entry name" value="GH11_AS_1"/>
</dbReference>
<dbReference type="PANTHER" id="PTHR46828">
    <property type="entry name" value="ENDO-1,4-BETA-XYLANASE A-RELATED"/>
    <property type="match status" value="1"/>
</dbReference>
<keyword evidence="6 10" id="KW-0378">Hydrolase</keyword>